<dbReference type="HOGENOM" id="CLU_2303361_0_0_5"/>
<evidence type="ECO:0000256" key="1">
    <source>
        <dbReference type="SAM" id="MobiDB-lite"/>
    </source>
</evidence>
<accession>F2J5P1</accession>
<organism evidence="2 3">
    <name type="scientific">Polymorphum gilvum (strain LMG 25793 / CGMCC 1.9160 / SL003B-26A1)</name>
    <dbReference type="NCBI Taxonomy" id="991905"/>
    <lineage>
        <taxon>Bacteria</taxon>
        <taxon>Pseudomonadati</taxon>
        <taxon>Pseudomonadota</taxon>
        <taxon>Alphaproteobacteria</taxon>
        <taxon>Rhodobacterales</taxon>
        <taxon>Paracoccaceae</taxon>
        <taxon>Polymorphum</taxon>
    </lineage>
</organism>
<evidence type="ECO:0000313" key="3">
    <source>
        <dbReference type="Proteomes" id="UP000008130"/>
    </source>
</evidence>
<reference evidence="2 3" key="1">
    <citation type="journal article" date="2011" name="J. Bacteriol.">
        <title>Complete genome sequence of Polymorphum gilvum SL003B-26A1T, a crude oil-degrading bacterium from oil-polluted saline soil.</title>
        <authorList>
            <person name="Li S.G."/>
            <person name="Tang Y.Q."/>
            <person name="Nie Y."/>
            <person name="Cai M."/>
            <person name="Wu X.L."/>
        </authorList>
    </citation>
    <scope>NUCLEOTIDE SEQUENCE [LARGE SCALE GENOMIC DNA]</scope>
    <source>
        <strain evidence="3">LMG 25793 / CGMCC 1.9160 / SL003B-26A1</strain>
    </source>
</reference>
<proteinExistence type="predicted"/>
<gene>
    <name evidence="2" type="ordered locus">SL003B_1697</name>
</gene>
<feature type="compositionally biased region" description="Low complexity" evidence="1">
    <location>
        <begin position="86"/>
        <end position="100"/>
    </location>
</feature>
<protein>
    <submittedName>
        <fullName evidence="2">Uncharacterized protein</fullName>
    </submittedName>
</protein>
<dbReference type="AlphaFoldDB" id="F2J5P1"/>
<dbReference type="EMBL" id="CP002568">
    <property type="protein sequence ID" value="ADZ70125.1"/>
    <property type="molecule type" value="Genomic_DNA"/>
</dbReference>
<dbReference type="RefSeq" id="WP_013652442.1">
    <property type="nucleotide sequence ID" value="NC_015259.1"/>
</dbReference>
<evidence type="ECO:0000313" key="2">
    <source>
        <dbReference type="EMBL" id="ADZ70125.1"/>
    </source>
</evidence>
<dbReference type="KEGG" id="pgv:SL003B_1697"/>
<sequence length="100" mass="9961">MRAYVTMLPRLQAEEALSALSVGSLSSSFASAKDVSAAVRRLQAVAGGGRKPRRKATPQMLAAMGIATVSVPAEPDAKEANTVSVPAGPAAPASGEAGNG</sequence>
<dbReference type="STRING" id="991905.SL003B_1697"/>
<feature type="region of interest" description="Disordered" evidence="1">
    <location>
        <begin position="77"/>
        <end position="100"/>
    </location>
</feature>
<name>F2J5P1_POLGS</name>
<dbReference type="Proteomes" id="UP000008130">
    <property type="component" value="Chromosome"/>
</dbReference>
<keyword evidence="3" id="KW-1185">Reference proteome</keyword>